<gene>
    <name evidence="5" type="ORF">J1N35_027635</name>
</gene>
<proteinExistence type="predicted"/>
<evidence type="ECO:0000313" key="6">
    <source>
        <dbReference type="Proteomes" id="UP000828251"/>
    </source>
</evidence>
<accession>A0A9D3VAK0</accession>
<dbReference type="GO" id="GO:0032259">
    <property type="term" value="P:methylation"/>
    <property type="evidence" value="ECO:0007669"/>
    <property type="project" value="UniProtKB-KW"/>
</dbReference>
<evidence type="ECO:0000256" key="2">
    <source>
        <dbReference type="ARBA" id="ARBA00022679"/>
    </source>
</evidence>
<dbReference type="PANTHER" id="PTHR11746">
    <property type="entry name" value="O-METHYLTRANSFERASE"/>
    <property type="match status" value="1"/>
</dbReference>
<evidence type="ECO:0000259" key="4">
    <source>
        <dbReference type="Pfam" id="PF00891"/>
    </source>
</evidence>
<keyword evidence="1" id="KW-0489">Methyltransferase</keyword>
<dbReference type="Gene3D" id="3.40.50.150">
    <property type="entry name" value="Vaccinia Virus protein VP39"/>
    <property type="match status" value="1"/>
</dbReference>
<organism evidence="5 6">
    <name type="scientific">Gossypium stocksii</name>
    <dbReference type="NCBI Taxonomy" id="47602"/>
    <lineage>
        <taxon>Eukaryota</taxon>
        <taxon>Viridiplantae</taxon>
        <taxon>Streptophyta</taxon>
        <taxon>Embryophyta</taxon>
        <taxon>Tracheophyta</taxon>
        <taxon>Spermatophyta</taxon>
        <taxon>Magnoliopsida</taxon>
        <taxon>eudicotyledons</taxon>
        <taxon>Gunneridae</taxon>
        <taxon>Pentapetalae</taxon>
        <taxon>rosids</taxon>
        <taxon>malvids</taxon>
        <taxon>Malvales</taxon>
        <taxon>Malvaceae</taxon>
        <taxon>Malvoideae</taxon>
        <taxon>Gossypium</taxon>
    </lineage>
</organism>
<dbReference type="GO" id="GO:0008171">
    <property type="term" value="F:O-methyltransferase activity"/>
    <property type="evidence" value="ECO:0007669"/>
    <property type="project" value="InterPro"/>
</dbReference>
<evidence type="ECO:0000256" key="3">
    <source>
        <dbReference type="ARBA" id="ARBA00022691"/>
    </source>
</evidence>
<keyword evidence="6" id="KW-1185">Reference proteome</keyword>
<sequence>MIVSKYPTIKGINFDLLHVIENAPTYPCIYMILSMLHKYFFKKLKQIDFHVERLVVGVEHVGGDMFASVPKGDAIFMKFLNKCYEAVPNNGKMIVADSILPDYPDPSLSTKVVGLFDCTLWATNHGRKERTEKEFGALAGRFEP</sequence>
<dbReference type="EMBL" id="JAIQCV010000008">
    <property type="protein sequence ID" value="KAH1075307.1"/>
    <property type="molecule type" value="Genomic_DNA"/>
</dbReference>
<dbReference type="Proteomes" id="UP000828251">
    <property type="component" value="Unassembled WGS sequence"/>
</dbReference>
<feature type="domain" description="O-methyltransferase C-terminal" evidence="4">
    <location>
        <begin position="56"/>
        <end position="140"/>
    </location>
</feature>
<dbReference type="InterPro" id="IPR029063">
    <property type="entry name" value="SAM-dependent_MTases_sf"/>
</dbReference>
<dbReference type="InterPro" id="IPR016461">
    <property type="entry name" value="COMT-like"/>
</dbReference>
<dbReference type="AlphaFoldDB" id="A0A9D3VAK0"/>
<comment type="caution">
    <text evidence="5">The sequence shown here is derived from an EMBL/GenBank/DDBJ whole genome shotgun (WGS) entry which is preliminary data.</text>
</comment>
<name>A0A9D3VAK0_9ROSI</name>
<keyword evidence="3" id="KW-0949">S-adenosyl-L-methionine</keyword>
<dbReference type="PROSITE" id="PS51683">
    <property type="entry name" value="SAM_OMT_II"/>
    <property type="match status" value="1"/>
</dbReference>
<evidence type="ECO:0000256" key="1">
    <source>
        <dbReference type="ARBA" id="ARBA00022603"/>
    </source>
</evidence>
<protein>
    <recommendedName>
        <fullName evidence="4">O-methyltransferase C-terminal domain-containing protein</fullName>
    </recommendedName>
</protein>
<dbReference type="InterPro" id="IPR001077">
    <property type="entry name" value="COMT_C"/>
</dbReference>
<keyword evidence="2" id="KW-0808">Transferase</keyword>
<reference evidence="5 6" key="1">
    <citation type="journal article" date="2021" name="Plant Biotechnol. J.">
        <title>Multi-omics assisted identification of the key and species-specific regulatory components of drought-tolerant mechanisms in Gossypium stocksii.</title>
        <authorList>
            <person name="Yu D."/>
            <person name="Ke L."/>
            <person name="Zhang D."/>
            <person name="Wu Y."/>
            <person name="Sun Y."/>
            <person name="Mei J."/>
            <person name="Sun J."/>
            <person name="Sun Y."/>
        </authorList>
    </citation>
    <scope>NUCLEOTIDE SEQUENCE [LARGE SCALE GENOMIC DNA]</scope>
    <source>
        <strain evidence="6">cv. E1</strain>
        <tissue evidence="5">Leaf</tissue>
    </source>
</reference>
<dbReference type="SUPFAM" id="SSF53335">
    <property type="entry name" value="S-adenosyl-L-methionine-dependent methyltransferases"/>
    <property type="match status" value="1"/>
</dbReference>
<dbReference type="OrthoDB" id="952847at2759"/>
<evidence type="ECO:0000313" key="5">
    <source>
        <dbReference type="EMBL" id="KAH1075307.1"/>
    </source>
</evidence>
<dbReference type="Pfam" id="PF00891">
    <property type="entry name" value="Methyltransf_2"/>
    <property type="match status" value="1"/>
</dbReference>